<gene>
    <name evidence="8" type="ORF">SAMN02910417_01734</name>
</gene>
<keyword evidence="8" id="KW-0966">Cell projection</keyword>
<dbReference type="Proteomes" id="UP000199228">
    <property type="component" value="Unassembled WGS sequence"/>
</dbReference>
<comment type="similarity">
    <text evidence="1 5">Belongs to the FliD family.</text>
</comment>
<evidence type="ECO:0000313" key="9">
    <source>
        <dbReference type="Proteomes" id="UP000199228"/>
    </source>
</evidence>
<evidence type="ECO:0000259" key="6">
    <source>
        <dbReference type="Pfam" id="PF02465"/>
    </source>
</evidence>
<evidence type="ECO:0000256" key="5">
    <source>
        <dbReference type="RuleBase" id="RU362066"/>
    </source>
</evidence>
<keyword evidence="5" id="KW-0964">Secreted</keyword>
<dbReference type="Pfam" id="PF02465">
    <property type="entry name" value="FliD_N"/>
    <property type="match status" value="1"/>
</dbReference>
<dbReference type="GO" id="GO:0009424">
    <property type="term" value="C:bacterial-type flagellum hook"/>
    <property type="evidence" value="ECO:0007669"/>
    <property type="project" value="UniProtKB-UniRule"/>
</dbReference>
<keyword evidence="8" id="KW-0969">Cilium</keyword>
<dbReference type="GO" id="GO:0071973">
    <property type="term" value="P:bacterial-type flagellum-dependent cell motility"/>
    <property type="evidence" value="ECO:0007669"/>
    <property type="project" value="TreeGrafter"/>
</dbReference>
<dbReference type="Pfam" id="PF07195">
    <property type="entry name" value="FliD_C"/>
    <property type="match status" value="1"/>
</dbReference>
<evidence type="ECO:0000256" key="4">
    <source>
        <dbReference type="ARBA" id="ARBA00023143"/>
    </source>
</evidence>
<organism evidence="8 9">
    <name type="scientific">Eubacterium oxidoreducens</name>
    <dbReference type="NCBI Taxonomy" id="1732"/>
    <lineage>
        <taxon>Bacteria</taxon>
        <taxon>Bacillati</taxon>
        <taxon>Bacillota</taxon>
        <taxon>Clostridia</taxon>
        <taxon>Eubacteriales</taxon>
        <taxon>Eubacteriaceae</taxon>
        <taxon>Eubacterium</taxon>
    </lineage>
</organism>
<dbReference type="OrthoDB" id="9776025at2"/>
<keyword evidence="4 5" id="KW-0975">Bacterial flagellum</keyword>
<evidence type="ECO:0000256" key="1">
    <source>
        <dbReference type="ARBA" id="ARBA00009764"/>
    </source>
</evidence>
<evidence type="ECO:0000256" key="2">
    <source>
        <dbReference type="ARBA" id="ARBA00011255"/>
    </source>
</evidence>
<dbReference type="GO" id="GO:0009421">
    <property type="term" value="C:bacterial-type flagellum filament cap"/>
    <property type="evidence" value="ECO:0007669"/>
    <property type="project" value="InterPro"/>
</dbReference>
<dbReference type="GO" id="GO:0005576">
    <property type="term" value="C:extracellular region"/>
    <property type="evidence" value="ECO:0007669"/>
    <property type="project" value="UniProtKB-SubCell"/>
</dbReference>
<feature type="domain" description="Flagellar hook-associated protein 2 C-terminal" evidence="7">
    <location>
        <begin position="498"/>
        <end position="806"/>
    </location>
</feature>
<feature type="domain" description="Flagellar hook-associated protein 2 N-terminal" evidence="6">
    <location>
        <begin position="10"/>
        <end position="105"/>
    </location>
</feature>
<sequence>MAIRMSGMISGLDTDAIVTELVSAYSTKVDKYKSAQTKLSWKQDAWKSLNTKIYSLYTSVGSMRYESAYNLKTTSVSDTTKATVTASSSAVNGTQSLKITSLAKSGYLTGGVLSQSGATTSTTLSDLGYTGGSGTININGTTFEVTGDTTIASFTQKLKDAGVNASLDTTNNRIFVSSKDSGTENEFTLTGADLAGTQALYALGLSTGSTSGSATYSGIVSQYGVFTDDQGNTYDASDYNLTYDESNGYYLTDDEGNKVASYDEDATSAKVQSLIEDGTLTASSYANSTYKYQTNLYNYALAAAGGDTTLTDKYTAYHTALDAVDEVKSALGDDYTTFTSLLSKSSSALESSYYDADGNKLTKTTSKDDDGNETVTYSYTDEDGNTVEVAEDDVLTGTQYLDSLKATAGLTDDDALAAYKENVSTISSYESSSLYAVMEKVGAVAAGTDEEYSSLEELADAALSAATESFMSNVSYAVSQSSGADSEYINSDAVRVDAQDATIILNGATFTSNSNTFTVNGLTITANALTGEDDSDAISITTSTDTSGIYDKVKSFLSDYNELINEMTSLYNASSAKGYEPLTDDEKEAMTETEIEAWEEKIKDALLRRDTTLSSITNVMTNAMASSIYIKDGAAISYSSSAKAYMYNGETLYDDDGNAITSASQLRTYAQSNGFTSYSLSSFGISTLGYLNAETNEQNAYHIDGDEDDDVTSGNTDKLMAMIQSDPDTVIAFMKQLSSNLYTAIDNKMKSTTLSSAYTVYNDKEMAQEYSDYTDTISDWEDKLEDLEDYYYDKFSAMETALAELQSKTSALSSLLGS</sequence>
<dbReference type="InterPro" id="IPR040026">
    <property type="entry name" value="FliD"/>
</dbReference>
<dbReference type="InterPro" id="IPR010809">
    <property type="entry name" value="FliD_C"/>
</dbReference>
<keyword evidence="9" id="KW-1185">Reference proteome</keyword>
<comment type="subunit">
    <text evidence="2 5">Homopentamer.</text>
</comment>
<name>A0A1G6BRZ8_EUBOX</name>
<dbReference type="STRING" id="1732.SAMN02910417_01734"/>
<dbReference type="PANTHER" id="PTHR30288:SF0">
    <property type="entry name" value="FLAGELLAR HOOK-ASSOCIATED PROTEIN 2"/>
    <property type="match status" value="1"/>
</dbReference>
<reference evidence="8 9" key="1">
    <citation type="submission" date="2016-10" db="EMBL/GenBank/DDBJ databases">
        <authorList>
            <person name="de Groot N.N."/>
        </authorList>
    </citation>
    <scope>NUCLEOTIDE SEQUENCE [LARGE SCALE GENOMIC DNA]</scope>
    <source>
        <strain evidence="8 9">DSM 3217</strain>
    </source>
</reference>
<keyword evidence="3" id="KW-0175">Coiled coil</keyword>
<dbReference type="GO" id="GO:0007155">
    <property type="term" value="P:cell adhesion"/>
    <property type="evidence" value="ECO:0007669"/>
    <property type="project" value="InterPro"/>
</dbReference>
<evidence type="ECO:0000259" key="7">
    <source>
        <dbReference type="Pfam" id="PF07195"/>
    </source>
</evidence>
<evidence type="ECO:0000313" key="8">
    <source>
        <dbReference type="EMBL" id="SDB23356.1"/>
    </source>
</evidence>
<dbReference type="AlphaFoldDB" id="A0A1G6BRZ8"/>
<comment type="function">
    <text evidence="5">Required for morphogenesis and for the elongation of the flagellar filament by facilitating polymerization of the flagellin monomers at the tip of growing filament. Forms a capping structure, which prevents flagellin subunits (transported through the central channel of the flagellum) from leaking out without polymerization at the distal end.</text>
</comment>
<keyword evidence="8" id="KW-0282">Flagellum</keyword>
<dbReference type="PANTHER" id="PTHR30288">
    <property type="entry name" value="FLAGELLAR CAP/ASSEMBLY PROTEIN FLID"/>
    <property type="match status" value="1"/>
</dbReference>
<proteinExistence type="inferred from homology"/>
<evidence type="ECO:0000256" key="3">
    <source>
        <dbReference type="ARBA" id="ARBA00023054"/>
    </source>
</evidence>
<comment type="subcellular location">
    <subcellularLocation>
        <location evidence="5">Secreted</location>
    </subcellularLocation>
    <subcellularLocation>
        <location evidence="5">Bacterial flagellum</location>
    </subcellularLocation>
</comment>
<protein>
    <recommendedName>
        <fullName evidence="5">Flagellar hook-associated protein 2</fullName>
        <shortName evidence="5">HAP2</shortName>
    </recommendedName>
    <alternativeName>
        <fullName evidence="5">Flagellar cap protein</fullName>
    </alternativeName>
</protein>
<dbReference type="EMBL" id="FMXR01000012">
    <property type="protein sequence ID" value="SDB23356.1"/>
    <property type="molecule type" value="Genomic_DNA"/>
</dbReference>
<dbReference type="InterPro" id="IPR003481">
    <property type="entry name" value="FliD_N"/>
</dbReference>
<accession>A0A1G6BRZ8</accession>
<dbReference type="RefSeq" id="WP_090173967.1">
    <property type="nucleotide sequence ID" value="NZ_FMXR01000012.1"/>
</dbReference>